<dbReference type="Proteomes" id="UP000620224">
    <property type="component" value="Unassembled WGS sequence"/>
</dbReference>
<evidence type="ECO:0000313" key="3">
    <source>
        <dbReference type="Proteomes" id="UP000620224"/>
    </source>
</evidence>
<keyword evidence="3" id="KW-1185">Reference proteome</keyword>
<dbReference type="SUPFAM" id="SSF52402">
    <property type="entry name" value="Adenine nucleotide alpha hydrolases-like"/>
    <property type="match status" value="1"/>
</dbReference>
<protein>
    <recommendedName>
        <fullName evidence="1">UspA domain-containing protein</fullName>
    </recommendedName>
</protein>
<dbReference type="AlphaFoldDB" id="A0A918MPD4"/>
<sequence length="112" mass="12131">MPLRVLHGWNEPYYYPYGMSPDPQVTEMLAQSDADALTEVLQPWRQKHPGVEVVTDSRSGSPSLLLIDASHEASLVVVGRRVRRSSVGAHIGPVAHAVLHHAAAPVAVVAHD</sequence>
<dbReference type="InterPro" id="IPR006016">
    <property type="entry name" value="UspA"/>
</dbReference>
<reference evidence="2" key="2">
    <citation type="submission" date="2020-09" db="EMBL/GenBank/DDBJ databases">
        <authorList>
            <person name="Sun Q."/>
            <person name="Ohkuma M."/>
        </authorList>
    </citation>
    <scope>NUCLEOTIDE SEQUENCE</scope>
    <source>
        <strain evidence="2">JCM 4490</strain>
    </source>
</reference>
<organism evidence="2 3">
    <name type="scientific">Streptomyces lucensis JCM 4490</name>
    <dbReference type="NCBI Taxonomy" id="1306176"/>
    <lineage>
        <taxon>Bacteria</taxon>
        <taxon>Bacillati</taxon>
        <taxon>Actinomycetota</taxon>
        <taxon>Actinomycetes</taxon>
        <taxon>Kitasatosporales</taxon>
        <taxon>Streptomycetaceae</taxon>
        <taxon>Streptomyces</taxon>
    </lineage>
</organism>
<evidence type="ECO:0000313" key="2">
    <source>
        <dbReference type="EMBL" id="GGW44341.1"/>
    </source>
</evidence>
<gene>
    <name evidence="2" type="ORF">GCM10010503_21440</name>
</gene>
<comment type="caution">
    <text evidence="2">The sequence shown here is derived from an EMBL/GenBank/DDBJ whole genome shotgun (WGS) entry which is preliminary data.</text>
</comment>
<proteinExistence type="predicted"/>
<feature type="domain" description="UspA" evidence="1">
    <location>
        <begin position="2"/>
        <end position="109"/>
    </location>
</feature>
<reference evidence="2" key="1">
    <citation type="journal article" date="2014" name="Int. J. Syst. Evol. Microbiol.">
        <title>Complete genome sequence of Corynebacterium casei LMG S-19264T (=DSM 44701T), isolated from a smear-ripened cheese.</title>
        <authorList>
            <consortium name="US DOE Joint Genome Institute (JGI-PGF)"/>
            <person name="Walter F."/>
            <person name="Albersmeier A."/>
            <person name="Kalinowski J."/>
            <person name="Ruckert C."/>
        </authorList>
    </citation>
    <scope>NUCLEOTIDE SEQUENCE</scope>
    <source>
        <strain evidence="2">JCM 4490</strain>
    </source>
</reference>
<dbReference type="EMBL" id="BMUE01000003">
    <property type="protein sequence ID" value="GGW44341.1"/>
    <property type="molecule type" value="Genomic_DNA"/>
</dbReference>
<name>A0A918MPD4_9ACTN</name>
<accession>A0A918MPD4</accession>
<dbReference type="Gene3D" id="3.40.50.620">
    <property type="entry name" value="HUPs"/>
    <property type="match status" value="1"/>
</dbReference>
<evidence type="ECO:0000259" key="1">
    <source>
        <dbReference type="Pfam" id="PF00582"/>
    </source>
</evidence>
<dbReference type="InterPro" id="IPR014729">
    <property type="entry name" value="Rossmann-like_a/b/a_fold"/>
</dbReference>
<dbReference type="Pfam" id="PF00582">
    <property type="entry name" value="Usp"/>
    <property type="match status" value="1"/>
</dbReference>